<feature type="non-terminal residue" evidence="6">
    <location>
        <position position="50"/>
    </location>
</feature>
<keyword evidence="7" id="KW-1185">Reference proteome</keyword>
<comment type="similarity">
    <text evidence="2">Belongs to the TAPT1 family.</text>
</comment>
<dbReference type="GO" id="GO:0016020">
    <property type="term" value="C:membrane"/>
    <property type="evidence" value="ECO:0007669"/>
    <property type="project" value="UniProtKB-SubCell"/>
</dbReference>
<dbReference type="EMBL" id="JBJQND010000010">
    <property type="protein sequence ID" value="KAL3863661.1"/>
    <property type="molecule type" value="Genomic_DNA"/>
</dbReference>
<evidence type="ECO:0000256" key="5">
    <source>
        <dbReference type="ARBA" id="ARBA00023136"/>
    </source>
</evidence>
<keyword evidence="5" id="KW-0472">Membrane</keyword>
<evidence type="ECO:0000313" key="7">
    <source>
        <dbReference type="Proteomes" id="UP001634394"/>
    </source>
</evidence>
<comment type="subcellular location">
    <subcellularLocation>
        <location evidence="1">Membrane</location>
        <topology evidence="1">Multi-pass membrane protein</topology>
    </subcellularLocation>
</comment>
<name>A0ABD3VPY7_SINWO</name>
<gene>
    <name evidence="6" type="ORF">ACJMK2_005409</name>
</gene>
<protein>
    <submittedName>
        <fullName evidence="6">Uncharacterized protein</fullName>
    </submittedName>
</protein>
<dbReference type="InterPro" id="IPR008010">
    <property type="entry name" value="Tatp1"/>
</dbReference>
<proteinExistence type="inferred from homology"/>
<feature type="non-terminal residue" evidence="6">
    <location>
        <position position="1"/>
    </location>
</feature>
<dbReference type="AlphaFoldDB" id="A0ABD3VPY7"/>
<dbReference type="PANTHER" id="PTHR13317">
    <property type="entry name" value="TRANSMEMBRANE ANTERIOR POSTERIOR TRANSFORMATION PROTEIN 1 HOMOLOG"/>
    <property type="match status" value="1"/>
</dbReference>
<sequence length="50" mass="6062">FVEIKSNLFRKVDTKNLYQISCSDVKERFHYIILLLVVFIRNMSEVNWDP</sequence>
<accession>A0ABD3VPY7</accession>
<dbReference type="Proteomes" id="UP001634394">
    <property type="component" value="Unassembled WGS sequence"/>
</dbReference>
<comment type="caution">
    <text evidence="6">The sequence shown here is derived from an EMBL/GenBank/DDBJ whole genome shotgun (WGS) entry which is preliminary data.</text>
</comment>
<dbReference type="PANTHER" id="PTHR13317:SF4">
    <property type="entry name" value="TRANSMEMBRANE ANTERIOR POSTERIOR TRANSFORMATION PROTEIN 1 HOMOLOG"/>
    <property type="match status" value="1"/>
</dbReference>
<keyword evidence="4" id="KW-1133">Transmembrane helix</keyword>
<evidence type="ECO:0000256" key="2">
    <source>
        <dbReference type="ARBA" id="ARBA00008803"/>
    </source>
</evidence>
<organism evidence="6 7">
    <name type="scientific">Sinanodonta woodiana</name>
    <name type="common">Chinese pond mussel</name>
    <name type="synonym">Anodonta woodiana</name>
    <dbReference type="NCBI Taxonomy" id="1069815"/>
    <lineage>
        <taxon>Eukaryota</taxon>
        <taxon>Metazoa</taxon>
        <taxon>Spiralia</taxon>
        <taxon>Lophotrochozoa</taxon>
        <taxon>Mollusca</taxon>
        <taxon>Bivalvia</taxon>
        <taxon>Autobranchia</taxon>
        <taxon>Heteroconchia</taxon>
        <taxon>Palaeoheterodonta</taxon>
        <taxon>Unionida</taxon>
        <taxon>Unionoidea</taxon>
        <taxon>Unionidae</taxon>
        <taxon>Unioninae</taxon>
        <taxon>Sinanodonta</taxon>
    </lineage>
</organism>
<evidence type="ECO:0000256" key="1">
    <source>
        <dbReference type="ARBA" id="ARBA00004141"/>
    </source>
</evidence>
<evidence type="ECO:0000256" key="4">
    <source>
        <dbReference type="ARBA" id="ARBA00022989"/>
    </source>
</evidence>
<evidence type="ECO:0000313" key="6">
    <source>
        <dbReference type="EMBL" id="KAL3863661.1"/>
    </source>
</evidence>
<keyword evidence="3" id="KW-0812">Transmembrane</keyword>
<evidence type="ECO:0000256" key="3">
    <source>
        <dbReference type="ARBA" id="ARBA00022692"/>
    </source>
</evidence>
<dbReference type="Pfam" id="PF05346">
    <property type="entry name" value="DUF747"/>
    <property type="match status" value="1"/>
</dbReference>
<reference evidence="6 7" key="1">
    <citation type="submission" date="2024-11" db="EMBL/GenBank/DDBJ databases">
        <title>Chromosome-level genome assembly of the freshwater bivalve Anodonta woodiana.</title>
        <authorList>
            <person name="Chen X."/>
        </authorList>
    </citation>
    <scope>NUCLEOTIDE SEQUENCE [LARGE SCALE GENOMIC DNA]</scope>
    <source>
        <strain evidence="6">MN2024</strain>
        <tissue evidence="6">Gills</tissue>
    </source>
</reference>